<reference evidence="2 3" key="1">
    <citation type="submission" date="2016-08" db="EMBL/GenBank/DDBJ databases">
        <title>Identification and validation of antigenic proteins from Pajaroellobacter abortibovis using de-novo genome sequence assembly and reverse vaccinology.</title>
        <authorList>
            <person name="Welly B.T."/>
            <person name="Miller M.R."/>
            <person name="Stott J.L."/>
            <person name="Blanchard M.T."/>
            <person name="Islas-Trejo A.D."/>
            <person name="O'Rourke S.M."/>
            <person name="Young A.E."/>
            <person name="Medrano J.F."/>
            <person name="Van Eenennaam A.L."/>
        </authorList>
    </citation>
    <scope>NUCLEOTIDE SEQUENCE [LARGE SCALE GENOMIC DNA]</scope>
    <source>
        <strain evidence="2 3">BTF92-0548A/99-0131</strain>
    </source>
</reference>
<organism evidence="2 3">
    <name type="scientific">Pajaroellobacter abortibovis</name>
    <dbReference type="NCBI Taxonomy" id="1882918"/>
    <lineage>
        <taxon>Bacteria</taxon>
        <taxon>Pseudomonadati</taxon>
        <taxon>Myxococcota</taxon>
        <taxon>Polyangia</taxon>
        <taxon>Polyangiales</taxon>
        <taxon>Polyangiaceae</taxon>
    </lineage>
</organism>
<gene>
    <name evidence="2" type="ORF">BCY86_07470</name>
</gene>
<accession>A0A1L6MY82</accession>
<dbReference type="InterPro" id="IPR008984">
    <property type="entry name" value="SMAD_FHA_dom_sf"/>
</dbReference>
<dbReference type="AlphaFoldDB" id="A0A1L6MY82"/>
<dbReference type="STRING" id="1882918.BCY86_07470"/>
<keyword evidence="3" id="KW-1185">Reference proteome</keyword>
<proteinExistence type="predicted"/>
<feature type="transmembrane region" description="Helical" evidence="1">
    <location>
        <begin position="119"/>
        <end position="138"/>
    </location>
</feature>
<keyword evidence="1" id="KW-0812">Transmembrane</keyword>
<keyword evidence="1" id="KW-1133">Transmembrane helix</keyword>
<evidence type="ECO:0000313" key="2">
    <source>
        <dbReference type="EMBL" id="APS00531.1"/>
    </source>
</evidence>
<dbReference type="OrthoDB" id="5499957at2"/>
<keyword evidence="1" id="KW-0472">Membrane</keyword>
<dbReference type="KEGG" id="pabo:BCY86_07470"/>
<evidence type="ECO:0008006" key="4">
    <source>
        <dbReference type="Google" id="ProtNLM"/>
    </source>
</evidence>
<dbReference type="Gene3D" id="2.60.200.20">
    <property type="match status" value="1"/>
</dbReference>
<dbReference type="CDD" id="cd00060">
    <property type="entry name" value="FHA"/>
    <property type="match status" value="1"/>
</dbReference>
<dbReference type="RefSeq" id="WP_075277200.1">
    <property type="nucleotide sequence ID" value="NZ_CP016908.1"/>
</dbReference>
<sequence>MDKNSHLILFRIYYPNGRREEISVESNEALIGSGSYCEIRLPPELASEEHIFIKLEGRELRIQTRSLKPIPTFNGTPFQEITIHSEGVIGIGAVKIQLNLSFPTEDIAVRRRKDKGSSIVKVGGTSVCFVLILFLLFYDQGSKKTEPPPKEAPPLWGPPITQCPYDLPDQALAAAYEKKVIAEGKRERHPFHVQDGVAAVPLFETAATCFKTGGDAEAANEQAQAAASLRKEINIDYHTHQVRLEHALSIEDFAWCQKEIRVLRALTEGVSGPYVTWLNNIDRQLQLKITKEQSS</sequence>
<dbReference type="SUPFAM" id="SSF49879">
    <property type="entry name" value="SMAD/FHA domain"/>
    <property type="match status" value="1"/>
</dbReference>
<dbReference type="Proteomes" id="UP000185544">
    <property type="component" value="Chromosome"/>
</dbReference>
<protein>
    <recommendedName>
        <fullName evidence="4">FHA domain-containing protein</fullName>
    </recommendedName>
</protein>
<name>A0A1L6MY82_9BACT</name>
<evidence type="ECO:0000256" key="1">
    <source>
        <dbReference type="SAM" id="Phobius"/>
    </source>
</evidence>
<dbReference type="EMBL" id="CP016908">
    <property type="protein sequence ID" value="APS00531.1"/>
    <property type="molecule type" value="Genomic_DNA"/>
</dbReference>
<evidence type="ECO:0000313" key="3">
    <source>
        <dbReference type="Proteomes" id="UP000185544"/>
    </source>
</evidence>